<evidence type="ECO:0000256" key="1">
    <source>
        <dbReference type="ARBA" id="ARBA00006545"/>
    </source>
</evidence>
<feature type="region of interest" description="Disordered" evidence="4">
    <location>
        <begin position="109"/>
        <end position="132"/>
    </location>
</feature>
<dbReference type="Proteomes" id="UP000007879">
    <property type="component" value="Unassembled WGS sequence"/>
</dbReference>
<feature type="domain" description="Vacuolar protein sorting-associated protein 13 VPS13 adaptor binding" evidence="6">
    <location>
        <begin position="2242"/>
        <end position="2305"/>
    </location>
</feature>
<dbReference type="InterPro" id="IPR026854">
    <property type="entry name" value="VPS13_N"/>
</dbReference>
<dbReference type="InterPro" id="IPR039782">
    <property type="entry name" value="VPS13B"/>
</dbReference>
<dbReference type="EnsemblMetazoa" id="XM_019994902.1">
    <property type="protein sequence ID" value="XP_019850461.1"/>
    <property type="gene ID" value="LOC100632227"/>
</dbReference>
<feature type="region of interest" description="Disordered" evidence="4">
    <location>
        <begin position="300"/>
        <end position="343"/>
    </location>
</feature>
<dbReference type="Pfam" id="PF25036">
    <property type="entry name" value="VPS13_VAB"/>
    <property type="match status" value="1"/>
</dbReference>
<feature type="compositionally biased region" description="Basic and acidic residues" evidence="4">
    <location>
        <begin position="300"/>
        <end position="336"/>
    </location>
</feature>
<reference evidence="7" key="2">
    <citation type="submission" date="2024-06" db="UniProtKB">
        <authorList>
            <consortium name="EnsemblMetazoa"/>
        </authorList>
    </citation>
    <scope>IDENTIFICATION</scope>
</reference>
<proteinExistence type="inferred from homology"/>
<evidence type="ECO:0000256" key="3">
    <source>
        <dbReference type="ARBA" id="ARBA00023055"/>
    </source>
</evidence>
<feature type="region of interest" description="Disordered" evidence="4">
    <location>
        <begin position="903"/>
        <end position="934"/>
    </location>
</feature>
<dbReference type="InterPro" id="IPR009543">
    <property type="entry name" value="VPS13_VAB"/>
</dbReference>
<accession>A0AAN0J155</accession>
<evidence type="ECO:0008006" key="9">
    <source>
        <dbReference type="Google" id="ProtNLM"/>
    </source>
</evidence>
<feature type="domain" description="Chorein N-terminal" evidence="5">
    <location>
        <begin position="1"/>
        <end position="223"/>
    </location>
</feature>
<keyword evidence="8" id="KW-1185">Reference proteome</keyword>
<reference evidence="8" key="1">
    <citation type="journal article" date="2010" name="Nature">
        <title>The Amphimedon queenslandica genome and the evolution of animal complexity.</title>
        <authorList>
            <person name="Srivastava M."/>
            <person name="Simakov O."/>
            <person name="Chapman J."/>
            <person name="Fahey B."/>
            <person name="Gauthier M.E."/>
            <person name="Mitros T."/>
            <person name="Richards G.S."/>
            <person name="Conaco C."/>
            <person name="Dacre M."/>
            <person name="Hellsten U."/>
            <person name="Larroux C."/>
            <person name="Putnam N.H."/>
            <person name="Stanke M."/>
            <person name="Adamska M."/>
            <person name="Darling A."/>
            <person name="Degnan S.M."/>
            <person name="Oakley T.H."/>
            <person name="Plachetzki D.C."/>
            <person name="Zhai Y."/>
            <person name="Adamski M."/>
            <person name="Calcino A."/>
            <person name="Cummins S.F."/>
            <person name="Goodstein D.M."/>
            <person name="Harris C."/>
            <person name="Jackson D.J."/>
            <person name="Leys S.P."/>
            <person name="Shu S."/>
            <person name="Woodcroft B.J."/>
            <person name="Vervoort M."/>
            <person name="Kosik K.S."/>
            <person name="Manning G."/>
            <person name="Degnan B.M."/>
            <person name="Rokhsar D.S."/>
        </authorList>
    </citation>
    <scope>NUCLEOTIDE SEQUENCE [LARGE SCALE GENOMIC DNA]</scope>
</reference>
<dbReference type="KEGG" id="aqu:100632227"/>
<dbReference type="Pfam" id="PF12624">
    <property type="entry name" value="VPS13_N"/>
    <property type="match status" value="1"/>
</dbReference>
<feature type="region of interest" description="Disordered" evidence="4">
    <location>
        <begin position="1721"/>
        <end position="1740"/>
    </location>
</feature>
<evidence type="ECO:0000259" key="5">
    <source>
        <dbReference type="Pfam" id="PF12624"/>
    </source>
</evidence>
<feature type="compositionally biased region" description="Polar residues" evidence="4">
    <location>
        <begin position="116"/>
        <end position="132"/>
    </location>
</feature>
<keyword evidence="3" id="KW-0445">Lipid transport</keyword>
<protein>
    <recommendedName>
        <fullName evidence="9">Vacuolar protein sorting-associated protein 13B</fullName>
    </recommendedName>
</protein>
<evidence type="ECO:0000313" key="7">
    <source>
        <dbReference type="EnsemblMetazoa" id="XP_019850461.1"/>
    </source>
</evidence>
<organism evidence="7 8">
    <name type="scientific">Amphimedon queenslandica</name>
    <name type="common">Sponge</name>
    <dbReference type="NCBI Taxonomy" id="400682"/>
    <lineage>
        <taxon>Eukaryota</taxon>
        <taxon>Metazoa</taxon>
        <taxon>Porifera</taxon>
        <taxon>Demospongiae</taxon>
        <taxon>Heteroscleromorpha</taxon>
        <taxon>Haplosclerida</taxon>
        <taxon>Niphatidae</taxon>
        <taxon>Amphimedon</taxon>
    </lineage>
</organism>
<sequence>MLEGYITPLLTSYLNKYIKNIKPSDLKLSFWGGDAVLTNLQLKLDAIEDSLRSLGLPFELKSGSVKQLTLHIPWTAIGSEPIIASFDSVECTIKLHNFYQTRSLSSPKAFKEKATPTETTPSQPLPDPQQQAGTAPGYISGLLNRITNNVRLRVTNCLLKIIEEHCDLQFSISIKEAEFMTANSSWQHEFIYTDHLASTSDEYSLHRVCLVTGATVCLDVIGGCGQVEEYDEPFLDGCAFECRWKIGYREKAVTENRFEILSKDLEFSVSENQFVLFIHFLDWLMGLYYSMKKLRGRDDDASFEKQKEETERKEEDSDPALEKESSVEDKEKREGPSLEESTEAGWGSWLMSFVAPDEGGKDDVQATPLTPPSLSLGFYAKSIKIDFRVSTFKKQRPSVFLSQMRKGSWFRVMSLRFSGCMSRVDRIPSLKHLGASVGIMSVNGWMGGEGVEGCTCGLVAMAGKKHKKIRGNEEKMVHVYSLGSPSPIDVQPLLNYSLFDESLHPSPPPPRHWLEYKPEYQGLWFTYDYYDSAPPERETETCQETLKLGKHSLILSLDVMHRLDFFINKFRVSLEATPLVSQGLIVLGDPVAKTMLSITSDTTLIHLPLKCHISSSDSKPTTSLIINRVDAEVTMAMYSGNATPTDPQTLHLDCTIEEVTFSSVECSNDSISHITTGVLVTDRSILCPQLLLSVHNKTDGSLQSSYYHFKAPELKTNLTFGNLSLFFTIAASWLSSTASLHPPLPAPSERHTTDRLILLLRGITGEYSKSVSEGTLVSCCLGEVLVHFISSSVSSAVPVIQSPAPISSCIKSLADNALHNVGSNVSSSLDGRVFEVCLVWPREEGVPLLGLKVGGIAMYLPHNLLAQFEEYAKQLLEIWCIFKDDQEENKAIPAFTPIGHTTQPSHSFPSHLDSPVLSSYQEEDEEEGEETGKTRTAQLLSLLESYKLDISCEHILFMFSFEQLKTPLPATPLSCLSASISDKGQRMILFAFPRLKIETSYSSAPPHHHLLANIDQPSLKVSLTDALISAIINTQVTHVLNPLSVNVSLALIQSPSVIGVVCIGIHADVKILQITIDKQKVKLLCQVLNVLQSFLSLYSPPPPPPSSNPLVSDVSFNKLPSSVASSSHSLPPPPPPPFSDVSSTSLMSLYGSNPSLWLQLTLGKLVVGISDSKTPSSTMYLAEADEISFSLDVQEKISSYQLKLSSLEANSSSSSLQYSSSFTKLFSSSSSVVTATVAKEIESQLGVVNGESNVSFPASPPSPATLPSFLLLEIISPHKYESSSFPTKVKLHVQMFEGVLWLPLAGAILDILEELNDNIHGTKEKVETSSRLPITAHKQGTSLDNQWPSLDVKFNNFNIFTQSESTSRSLLVLASEGLCVSSNLDFPVSRLIVSHSAMRRLEIAVHEKRCPPLPGYQLMVYSAQLIGIRREHDSVKLESCSLSYASDIRILYSPSLRHHSKGQFLTDDKSVVATGHLLELHFDSKVFLFCGKDQVDCLLDVCNGITCLIQNRFNKHAQPAAEPVKQEKETCSQYQILVTGKALSLKLFSLKQEIRKEFKEVELSLLIFNPTLMVQSVEGSLSIDLSVFNVLASYHGSDKEACQVIETCEGSMNDENGLRSGLLQVKINKQIDKGIILSCIISRSLRVTVTPPLILLILNFIQTINNFTSQIKPKRGEAVMSDTKRVEPERSSLELKSVSLSFVTKQVIIIIGGTGSFTSRGSGTVEGSGDDPKGSGDFAKDSNNNDFVLVWDSLSIAVPPNKTIESSSQQAPFDVGYHNIDIIQAQISLEGIELFVFINGHKSVIIPYCILTSLITYWIPLSVYDSGRLETSLVSDRVQFILCMAHVLSANKLMEDYNMIFGEQPLLHRKDESNKFVELSKERDENSMTENDDSCLRDEIRSHDDLRSGSDLILITDPTHILILPAPGEVRFYEGETDAPPSMTWSYKESRRLCSISILPVPLTVMGEEDWPLDIKVVCELSYYSLVTNDWVYLDTLHLSEVSSARLLLSYKVMESSNKWRLALPAIEWTDGDNNIHRLELPLTDPQTGGVTAVLSPLVLAGCTTVDSIIRTRDSVYVPLSITARIKSLESTLRREPLTDIRNTRHSLSSNVDDFPLDLFQFKCKDLTIGATLIENIRQMHVKLSGLVSLRYTDIRDLLWRDALFPTDLTINSITKPLKQFDRLKESKVSIMVPGPTVIRVSPSLLYTLNMTTNTLLLEQSHYAMGRDSIEGRNDKQPLGPYIIHNKSLIDLIIGQMGTVERVSLPPNSNCSYNWRSFNNEKKLHISYGSDVRWSSGFTIDAIGMHQLVMDDGLCLLVQVTCNGSIQKLVTISGELTISSRIQEPVLLLYNTALDSLHQSKFIEIGSQSRLEGVVWYDTRQSGLSFQFKETDQSRGPLFKISLDSDLSFIKVGEENEESYSFWSSIKSVADSPALEVTLAPLFEICNHFPFKLQLLSSNEEGGGEGGGTITTVPGGGSVTSLDSTMKAGRWYFMHFKSLDPAEGSFSSSLIKLSTSLRNELPEFENECMGLGLYKECTCTDDRKKLEEPPCIVSIPTNKGVMKGYMFTSRRKEGTIRIEIMPQVVIINETSCPIKRKRNDGLFMSLSCNELYPLSIDEDLTLVVDGDECDELFTAELSFKDYQISPGQPPKTKQLTLAGSDPKQELVYKILVSFVVHNNTLIIALKPIFTLFNQTGHCLSVCSSLEANNIAPMMRDRRREEVSIHSGQSHSLLSWWSGVRADAKLQLTFVVYVTANTEQLSHWSIPLSLNFVRRSFSLPTPSGSSPCLLTTHSDGCGQYYVVISHDPRPRLICANHTRLTLQIMESGSIGIHSHPQTLPSGHESYFEPPSLAKLYPTTRNIHNDDDNESNGDDENVVFKTLSDIHIQIGSLTKCTSPNASDPIQWTDPIPLHYDTEKYLKLSDTKLVFSTSYQYGTLYISLLPGDGGMLPVPIETSSQCLILKEALHLLDLECFLEQLTLSIDVGDTLKIRPIFTCVFDNWSSKLSMSHGSQYQCSSSINSIQIDHHSSTNESVIFPVLAIPRHDHVPPLSIVERELPPFLSFSVNWTKFSDNVGGTFITETSLSLQPLTLQFDDSFVRSLKKITLAYSYSPLPISDTPPLPVHDVNECKVPGYILEEANRDRYPLAINHLHIDGVLIYLSLCFTRGLSLSVDESRVLLSPLSHRHLYFNWSELAQSLASHYSLSLLSQLDWILGSLDIIGSPGTLINTLQSGLRDFLSLPYQGLTRGPGFFILGLGQGTRSLLTGFLGGALRSVTNFASGMALNVERLSLDEDHVSYQEDLRRRGQRSLENLGAGLMVGVSSFGMSVMSAVAGLVEQPLQSIIERQGQEETLATGGYTRSIVTGVGKGILGVVTKPVGGALQLVSQTGRGIIGMTGLKSTPVRRERE</sequence>
<feature type="compositionally biased region" description="Basic and acidic residues" evidence="4">
    <location>
        <begin position="1730"/>
        <end position="1740"/>
    </location>
</feature>
<dbReference type="GO" id="GO:0006869">
    <property type="term" value="P:lipid transport"/>
    <property type="evidence" value="ECO:0007669"/>
    <property type="project" value="UniProtKB-KW"/>
</dbReference>
<dbReference type="PANTHER" id="PTHR12517">
    <property type="entry name" value="VACUOLAR PROTEIN SORTING-ASSOCIATED PROTEIN 13B"/>
    <property type="match status" value="1"/>
</dbReference>
<dbReference type="GeneID" id="100632227"/>
<keyword evidence="2" id="KW-0813">Transport</keyword>
<comment type="similarity">
    <text evidence="1">Belongs to the VPS13 family.</text>
</comment>
<dbReference type="PANTHER" id="PTHR12517:SF0">
    <property type="entry name" value="INTERMEMBRANE LIPID TRANSFER PROTEIN VPS13B"/>
    <property type="match status" value="1"/>
</dbReference>
<evidence type="ECO:0000256" key="4">
    <source>
        <dbReference type="SAM" id="MobiDB-lite"/>
    </source>
</evidence>
<name>A0AAN0J155_AMPQE</name>
<evidence type="ECO:0000259" key="6">
    <source>
        <dbReference type="Pfam" id="PF25036"/>
    </source>
</evidence>
<evidence type="ECO:0000256" key="2">
    <source>
        <dbReference type="ARBA" id="ARBA00022448"/>
    </source>
</evidence>
<evidence type="ECO:0000313" key="8">
    <source>
        <dbReference type="Proteomes" id="UP000007879"/>
    </source>
</evidence>
<dbReference type="RefSeq" id="XP_019850461.1">
    <property type="nucleotide sequence ID" value="XM_019994902.1"/>
</dbReference>